<evidence type="ECO:0000256" key="5">
    <source>
        <dbReference type="ARBA" id="ARBA00022692"/>
    </source>
</evidence>
<feature type="transmembrane region" description="Helical" evidence="8">
    <location>
        <begin position="120"/>
        <end position="143"/>
    </location>
</feature>
<keyword evidence="3" id="KW-0813">Transport</keyword>
<evidence type="ECO:0000313" key="10">
    <source>
        <dbReference type="Proteomes" id="UP000464954"/>
    </source>
</evidence>
<accession>A0A6P1M5Q8</accession>
<keyword evidence="4" id="KW-1003">Cell membrane</keyword>
<keyword evidence="6 8" id="KW-1133">Transmembrane helix</keyword>
<feature type="transmembrane region" description="Helical" evidence="8">
    <location>
        <begin position="338"/>
        <end position="363"/>
    </location>
</feature>
<reference evidence="9 10" key="1">
    <citation type="submission" date="2020-01" db="EMBL/GenBank/DDBJ databases">
        <title>Ponticoccus aerotolerans gen. nov., sp. nov., an anaerobic bacterium and proposal of Ponticoccusceae fam. nov., Ponticoccusles ord. nov. and Ponticoccuse classis nov. in the phylum Kiritimatiellaeota.</title>
        <authorList>
            <person name="Zhou L.Y."/>
            <person name="Du Z.J."/>
        </authorList>
    </citation>
    <scope>NUCLEOTIDE SEQUENCE [LARGE SCALE GENOMIC DNA]</scope>
    <source>
        <strain evidence="9 10">S-5007</strain>
    </source>
</reference>
<feature type="transmembrane region" description="Helical" evidence="8">
    <location>
        <begin position="384"/>
        <end position="411"/>
    </location>
</feature>
<evidence type="ECO:0000313" key="9">
    <source>
        <dbReference type="EMBL" id="QHI69171.1"/>
    </source>
</evidence>
<dbReference type="RefSeq" id="WP_160628210.1">
    <property type="nucleotide sequence ID" value="NZ_CP047593.1"/>
</dbReference>
<evidence type="ECO:0000256" key="6">
    <source>
        <dbReference type="ARBA" id="ARBA00022989"/>
    </source>
</evidence>
<dbReference type="InterPro" id="IPR018043">
    <property type="entry name" value="Na/Gal_symport_CS"/>
</dbReference>
<dbReference type="PANTHER" id="PTHR11328">
    <property type="entry name" value="MAJOR FACILITATOR SUPERFAMILY DOMAIN-CONTAINING PROTEIN"/>
    <property type="match status" value="1"/>
</dbReference>
<proteinExistence type="inferred from homology"/>
<evidence type="ECO:0000256" key="2">
    <source>
        <dbReference type="ARBA" id="ARBA00009617"/>
    </source>
</evidence>
<organism evidence="9 10">
    <name type="scientific">Tichowtungia aerotolerans</name>
    <dbReference type="NCBI Taxonomy" id="2697043"/>
    <lineage>
        <taxon>Bacteria</taxon>
        <taxon>Pseudomonadati</taxon>
        <taxon>Kiritimatiellota</taxon>
        <taxon>Tichowtungiia</taxon>
        <taxon>Tichowtungiales</taxon>
        <taxon>Tichowtungiaceae</taxon>
        <taxon>Tichowtungia</taxon>
    </lineage>
</organism>
<feature type="transmembrane region" description="Helical" evidence="8">
    <location>
        <begin position="89"/>
        <end position="108"/>
    </location>
</feature>
<dbReference type="InterPro" id="IPR039672">
    <property type="entry name" value="MFS_2"/>
</dbReference>
<comment type="subcellular location">
    <subcellularLocation>
        <location evidence="1">Cell membrane</location>
        <topology evidence="1">Multi-pass membrane protein</topology>
    </subcellularLocation>
</comment>
<gene>
    <name evidence="9" type="ORF">GT409_06805</name>
</gene>
<dbReference type="GO" id="GO:0008643">
    <property type="term" value="P:carbohydrate transport"/>
    <property type="evidence" value="ECO:0007669"/>
    <property type="project" value="InterPro"/>
</dbReference>
<dbReference type="KEGG" id="taer:GT409_06805"/>
<dbReference type="SUPFAM" id="SSF103473">
    <property type="entry name" value="MFS general substrate transporter"/>
    <property type="match status" value="1"/>
</dbReference>
<feature type="transmembrane region" description="Helical" evidence="8">
    <location>
        <begin position="284"/>
        <end position="305"/>
    </location>
</feature>
<feature type="transmembrane region" description="Helical" evidence="8">
    <location>
        <begin position="423"/>
        <end position="444"/>
    </location>
</feature>
<comment type="similarity">
    <text evidence="2">Belongs to the sodium:galactoside symporter (TC 2.A.2) family.</text>
</comment>
<sequence length="464" mass="51187">MSMPEKAEKKGTLSKVEKTAWGVSGSSENILHNTTNIMANPILNIGLGVSPVLVSAALTIPRIWDAFTDPLMGKISDNFKSKMGRRRPFVLFGGILTGLAFAMIWMLPRGWSQMATFSLFLFYMLIFYTCFTVFIVPYLALGFEMSPDYNERTTLMSYRSFFSLLGGIIMQWIYWGCTRPCFDDTVQGMKVVGSVIGGLVILTSVITALFCKERAPQGKKDEPKKKISFYESVSVAWKVDPFIRVISVCVLIIVGQLSIMQLGMYLNIYYVCKGSQEFAGRLQGVIGTGYTLSSLVIIPAVAWCSNRFGKQITLRGLMLMGTAGSLLSWVLINPDYPYLQMVGLFLGGPAVTGLWIVAPSMIADVCDWDEWKNGLRREGAFGAVYGWFTKIGSSLSVLVSGFVLVLTGFSADLGVDQPEGTIIGMRVLVALVPAATFIIAFLILRRYDLSADLINRIKQEKAEA</sequence>
<dbReference type="Proteomes" id="UP000464954">
    <property type="component" value="Chromosome"/>
</dbReference>
<feature type="transmembrane region" description="Helical" evidence="8">
    <location>
        <begin position="242"/>
        <end position="264"/>
    </location>
</feature>
<feature type="transmembrane region" description="Helical" evidence="8">
    <location>
        <begin position="191"/>
        <end position="211"/>
    </location>
</feature>
<keyword evidence="5 8" id="KW-0812">Transmembrane</keyword>
<evidence type="ECO:0000256" key="7">
    <source>
        <dbReference type="ARBA" id="ARBA00023136"/>
    </source>
</evidence>
<dbReference type="GO" id="GO:0015293">
    <property type="term" value="F:symporter activity"/>
    <property type="evidence" value="ECO:0007669"/>
    <property type="project" value="InterPro"/>
</dbReference>
<feature type="transmembrane region" description="Helical" evidence="8">
    <location>
        <begin position="155"/>
        <end position="175"/>
    </location>
</feature>
<dbReference type="GO" id="GO:0006814">
    <property type="term" value="P:sodium ion transport"/>
    <property type="evidence" value="ECO:0007669"/>
    <property type="project" value="InterPro"/>
</dbReference>
<name>A0A6P1M5Q8_9BACT</name>
<evidence type="ECO:0000256" key="4">
    <source>
        <dbReference type="ARBA" id="ARBA00022475"/>
    </source>
</evidence>
<dbReference type="PROSITE" id="PS00872">
    <property type="entry name" value="NA_GALACTOSIDE_SYMP"/>
    <property type="match status" value="1"/>
</dbReference>
<dbReference type="Gene3D" id="1.20.1250.20">
    <property type="entry name" value="MFS general substrate transporter like domains"/>
    <property type="match status" value="2"/>
</dbReference>
<dbReference type="AlphaFoldDB" id="A0A6P1M5Q8"/>
<dbReference type="PANTHER" id="PTHR11328:SF24">
    <property type="entry name" value="MAJOR FACILITATOR SUPERFAMILY (MFS) PROFILE DOMAIN-CONTAINING PROTEIN"/>
    <property type="match status" value="1"/>
</dbReference>
<dbReference type="EMBL" id="CP047593">
    <property type="protein sequence ID" value="QHI69171.1"/>
    <property type="molecule type" value="Genomic_DNA"/>
</dbReference>
<keyword evidence="10" id="KW-1185">Reference proteome</keyword>
<feature type="transmembrane region" description="Helical" evidence="8">
    <location>
        <begin position="312"/>
        <end position="332"/>
    </location>
</feature>
<keyword evidence="7 8" id="KW-0472">Membrane</keyword>
<dbReference type="InterPro" id="IPR036259">
    <property type="entry name" value="MFS_trans_sf"/>
</dbReference>
<protein>
    <submittedName>
        <fullName evidence="9">MFS transporter</fullName>
    </submittedName>
</protein>
<dbReference type="Pfam" id="PF13347">
    <property type="entry name" value="MFS_2"/>
    <property type="match status" value="1"/>
</dbReference>
<evidence type="ECO:0000256" key="3">
    <source>
        <dbReference type="ARBA" id="ARBA00022448"/>
    </source>
</evidence>
<dbReference type="GO" id="GO:0005886">
    <property type="term" value="C:plasma membrane"/>
    <property type="evidence" value="ECO:0007669"/>
    <property type="project" value="UniProtKB-SubCell"/>
</dbReference>
<evidence type="ECO:0000256" key="1">
    <source>
        <dbReference type="ARBA" id="ARBA00004651"/>
    </source>
</evidence>
<evidence type="ECO:0000256" key="8">
    <source>
        <dbReference type="SAM" id="Phobius"/>
    </source>
</evidence>